<proteinExistence type="predicted"/>
<dbReference type="AlphaFoldDB" id="A0A0E9SUC8"/>
<evidence type="ECO:0000313" key="1">
    <source>
        <dbReference type="EMBL" id="JAH44163.1"/>
    </source>
</evidence>
<sequence>MACLKSVVWPTVCLQSVCPRYVGT</sequence>
<reference evidence="1" key="1">
    <citation type="submission" date="2014-11" db="EMBL/GenBank/DDBJ databases">
        <authorList>
            <person name="Amaro Gonzalez C."/>
        </authorList>
    </citation>
    <scope>NUCLEOTIDE SEQUENCE</scope>
</reference>
<reference evidence="1" key="2">
    <citation type="journal article" date="2015" name="Fish Shellfish Immunol.">
        <title>Early steps in the European eel (Anguilla anguilla)-Vibrio vulnificus interaction in the gills: Role of the RtxA13 toxin.</title>
        <authorList>
            <person name="Callol A."/>
            <person name="Pajuelo D."/>
            <person name="Ebbesson L."/>
            <person name="Teles M."/>
            <person name="MacKenzie S."/>
            <person name="Amaro C."/>
        </authorList>
    </citation>
    <scope>NUCLEOTIDE SEQUENCE</scope>
</reference>
<accession>A0A0E9SUC8</accession>
<dbReference type="EMBL" id="GBXM01064414">
    <property type="protein sequence ID" value="JAH44163.1"/>
    <property type="molecule type" value="Transcribed_RNA"/>
</dbReference>
<protein>
    <submittedName>
        <fullName evidence="1">Uncharacterized protein</fullName>
    </submittedName>
</protein>
<name>A0A0E9SUC8_ANGAN</name>
<organism evidence="1">
    <name type="scientific">Anguilla anguilla</name>
    <name type="common">European freshwater eel</name>
    <name type="synonym">Muraena anguilla</name>
    <dbReference type="NCBI Taxonomy" id="7936"/>
    <lineage>
        <taxon>Eukaryota</taxon>
        <taxon>Metazoa</taxon>
        <taxon>Chordata</taxon>
        <taxon>Craniata</taxon>
        <taxon>Vertebrata</taxon>
        <taxon>Euteleostomi</taxon>
        <taxon>Actinopterygii</taxon>
        <taxon>Neopterygii</taxon>
        <taxon>Teleostei</taxon>
        <taxon>Anguilliformes</taxon>
        <taxon>Anguillidae</taxon>
        <taxon>Anguilla</taxon>
    </lineage>
</organism>